<dbReference type="PANTHER" id="PTHR33974">
    <property type="entry name" value="VASCULAR-RELATED UNKNOWN PROTEIN 1-RELATED"/>
    <property type="match status" value="1"/>
</dbReference>
<accession>A0A1J7HBR6</accession>
<reference evidence="1 2" key="1">
    <citation type="journal article" date="2017" name="Plant Biotechnol. J.">
        <title>A comprehensive draft genome sequence for lupin (Lupinus angustifolius), an emerging health food: insights into plant-microbe interactions and legume evolution.</title>
        <authorList>
            <person name="Hane J.K."/>
            <person name="Ming Y."/>
            <person name="Kamphuis L.G."/>
            <person name="Nelson M.N."/>
            <person name="Garg G."/>
            <person name="Atkins C.A."/>
            <person name="Bayer P.E."/>
            <person name="Bravo A."/>
            <person name="Bringans S."/>
            <person name="Cannon S."/>
            <person name="Edwards D."/>
            <person name="Foley R."/>
            <person name="Gao L.L."/>
            <person name="Harrison M.J."/>
            <person name="Huang W."/>
            <person name="Hurgobin B."/>
            <person name="Li S."/>
            <person name="Liu C.W."/>
            <person name="McGrath A."/>
            <person name="Morahan G."/>
            <person name="Murray J."/>
            <person name="Weller J."/>
            <person name="Jian J."/>
            <person name="Singh K.B."/>
        </authorList>
    </citation>
    <scope>NUCLEOTIDE SEQUENCE [LARGE SCALE GENOMIC DNA]</scope>
    <source>
        <strain evidence="2">cv. Tanjil</strain>
        <tissue evidence="1">Whole plant</tissue>
    </source>
</reference>
<gene>
    <name evidence="1" type="ORF">TanjilG_19668</name>
</gene>
<name>A0A1J7HBR6_LUPAN</name>
<evidence type="ECO:0000313" key="1">
    <source>
        <dbReference type="EMBL" id="OIV99172.1"/>
    </source>
</evidence>
<dbReference type="GO" id="GO:0010089">
    <property type="term" value="P:xylem development"/>
    <property type="evidence" value="ECO:0007669"/>
    <property type="project" value="InterPro"/>
</dbReference>
<dbReference type="Gramene" id="OIV99172">
    <property type="protein sequence ID" value="OIV99172"/>
    <property type="gene ID" value="TanjilG_19668"/>
</dbReference>
<dbReference type="InterPro" id="IPR039280">
    <property type="entry name" value="VUP"/>
</dbReference>
<dbReference type="AlphaFoldDB" id="A0A1J7HBR6"/>
<evidence type="ECO:0000313" key="2">
    <source>
        <dbReference type="Proteomes" id="UP000188354"/>
    </source>
</evidence>
<dbReference type="EMBL" id="CM007373">
    <property type="protein sequence ID" value="OIV99172.1"/>
    <property type="molecule type" value="Genomic_DNA"/>
</dbReference>
<sequence>MSSITKASSSSNEESGWTTYFEDFFNNQNDNHNCSISLSCVLSSSSFLSDDASKKLAHKEQAEEFSLDKNTSQRPSFKKRKNIITDFVDDSLEDTATSPLNSPKVLYAIQFENPKQIRQKK</sequence>
<dbReference type="Proteomes" id="UP000188354">
    <property type="component" value="Chromosome LG13"/>
</dbReference>
<organism evidence="1 2">
    <name type="scientific">Lupinus angustifolius</name>
    <name type="common">Narrow-leaved blue lupine</name>
    <dbReference type="NCBI Taxonomy" id="3871"/>
    <lineage>
        <taxon>Eukaryota</taxon>
        <taxon>Viridiplantae</taxon>
        <taxon>Streptophyta</taxon>
        <taxon>Embryophyta</taxon>
        <taxon>Tracheophyta</taxon>
        <taxon>Spermatophyta</taxon>
        <taxon>Magnoliopsida</taxon>
        <taxon>eudicotyledons</taxon>
        <taxon>Gunneridae</taxon>
        <taxon>Pentapetalae</taxon>
        <taxon>rosids</taxon>
        <taxon>fabids</taxon>
        <taxon>Fabales</taxon>
        <taxon>Fabaceae</taxon>
        <taxon>Papilionoideae</taxon>
        <taxon>50 kb inversion clade</taxon>
        <taxon>genistoids sensu lato</taxon>
        <taxon>core genistoids</taxon>
        <taxon>Genisteae</taxon>
        <taxon>Lupinus</taxon>
    </lineage>
</organism>
<protein>
    <submittedName>
        <fullName evidence="1">Uncharacterized protein</fullName>
    </submittedName>
</protein>
<dbReference type="PANTHER" id="PTHR33974:SF25">
    <property type="entry name" value="SMALL PHOSPHATASE-LIKE PROTEIN 2, PUTATIVE-RELATED"/>
    <property type="match status" value="1"/>
</dbReference>
<keyword evidence="2" id="KW-1185">Reference proteome</keyword>
<proteinExistence type="predicted"/>
<dbReference type="OMA" id="VQNHAPF"/>